<evidence type="ECO:0000256" key="1">
    <source>
        <dbReference type="ARBA" id="ARBA00008007"/>
    </source>
</evidence>
<organism evidence="3 4">
    <name type="scientific">Oceanobacillus indicireducens</name>
    <dbReference type="NCBI Taxonomy" id="1004261"/>
    <lineage>
        <taxon>Bacteria</taxon>
        <taxon>Bacillati</taxon>
        <taxon>Bacillota</taxon>
        <taxon>Bacilli</taxon>
        <taxon>Bacillales</taxon>
        <taxon>Bacillaceae</taxon>
        <taxon>Oceanobacillus</taxon>
    </lineage>
</organism>
<proteinExistence type="inferred from homology"/>
<dbReference type="Pfam" id="PF00156">
    <property type="entry name" value="Pribosyltran"/>
    <property type="match status" value="1"/>
</dbReference>
<dbReference type="SUPFAM" id="SSF53271">
    <property type="entry name" value="PRTase-like"/>
    <property type="match status" value="1"/>
</dbReference>
<dbReference type="InterPro" id="IPR029057">
    <property type="entry name" value="PRTase-like"/>
</dbReference>
<feature type="domain" description="Phosphoribosyltransferase" evidence="2">
    <location>
        <begin position="138"/>
        <end position="227"/>
    </location>
</feature>
<evidence type="ECO:0000259" key="2">
    <source>
        <dbReference type="Pfam" id="PF00156"/>
    </source>
</evidence>
<keyword evidence="4" id="KW-1185">Reference proteome</keyword>
<dbReference type="AlphaFoldDB" id="A0A917XTV4"/>
<evidence type="ECO:0000313" key="3">
    <source>
        <dbReference type="EMBL" id="GGN53627.1"/>
    </source>
</evidence>
<comment type="caution">
    <text evidence="3">The sequence shown here is derived from an EMBL/GenBank/DDBJ whole genome shotgun (WGS) entry which is preliminary data.</text>
</comment>
<dbReference type="InterPro" id="IPR051910">
    <property type="entry name" value="ComF/GntX_DNA_util-trans"/>
</dbReference>
<dbReference type="PANTHER" id="PTHR47505">
    <property type="entry name" value="DNA UTILIZATION PROTEIN YHGH"/>
    <property type="match status" value="1"/>
</dbReference>
<dbReference type="CDD" id="cd06223">
    <property type="entry name" value="PRTases_typeI"/>
    <property type="match status" value="1"/>
</dbReference>
<comment type="similarity">
    <text evidence="1">Belongs to the ComF/GntX family.</text>
</comment>
<accession>A0A917XTV4</accession>
<reference evidence="3" key="2">
    <citation type="submission" date="2020-09" db="EMBL/GenBank/DDBJ databases">
        <authorList>
            <person name="Sun Q."/>
            <person name="Ohkuma M."/>
        </authorList>
    </citation>
    <scope>NUCLEOTIDE SEQUENCE</scope>
    <source>
        <strain evidence="3">JCM 17251</strain>
    </source>
</reference>
<sequence length="228" mass="26338">MNCLWCEAEQSRNIGWNNFLSLIQPSELCDSCVTNLTFLQDAPSRCAKCSRETAEETCFDCQRWEKRAQGDPLQLNYSVFQYNPFLQEVIAKWKYRGDYVLGELFRPYLRKAFFKKFGKKKKELTAVPIPLSEERLAERGFNQAEMLADFLPVQTKSAFIRIDSEKQSKKSRKERVTAKNPFSLTKKIKTPVLLVDDIYTTGTTLRHASELLIKQGCPQVYALTLIRG</sequence>
<dbReference type="EMBL" id="BMOS01000005">
    <property type="protein sequence ID" value="GGN53627.1"/>
    <property type="molecule type" value="Genomic_DNA"/>
</dbReference>
<protein>
    <submittedName>
        <fullName evidence="3">Amidophosphoribosyltransferase</fullName>
    </submittedName>
</protein>
<name>A0A917XTV4_9BACI</name>
<gene>
    <name evidence="3" type="primary">comFC</name>
    <name evidence="3" type="ORF">GCM10007971_10310</name>
</gene>
<dbReference type="RefSeq" id="WP_188856298.1">
    <property type="nucleotide sequence ID" value="NZ_BMOS01000005.1"/>
</dbReference>
<dbReference type="InterPro" id="IPR000836">
    <property type="entry name" value="PRTase_dom"/>
</dbReference>
<reference evidence="3" key="1">
    <citation type="journal article" date="2014" name="Int. J. Syst. Evol. Microbiol.">
        <title>Complete genome sequence of Corynebacterium casei LMG S-19264T (=DSM 44701T), isolated from a smear-ripened cheese.</title>
        <authorList>
            <consortium name="US DOE Joint Genome Institute (JGI-PGF)"/>
            <person name="Walter F."/>
            <person name="Albersmeier A."/>
            <person name="Kalinowski J."/>
            <person name="Ruckert C."/>
        </authorList>
    </citation>
    <scope>NUCLEOTIDE SEQUENCE</scope>
    <source>
        <strain evidence="3">JCM 17251</strain>
    </source>
</reference>
<dbReference type="Gene3D" id="3.40.50.2020">
    <property type="match status" value="1"/>
</dbReference>
<evidence type="ECO:0000313" key="4">
    <source>
        <dbReference type="Proteomes" id="UP000624041"/>
    </source>
</evidence>
<dbReference type="PANTHER" id="PTHR47505:SF1">
    <property type="entry name" value="DNA UTILIZATION PROTEIN YHGH"/>
    <property type="match status" value="1"/>
</dbReference>
<dbReference type="Proteomes" id="UP000624041">
    <property type="component" value="Unassembled WGS sequence"/>
</dbReference>